<evidence type="ECO:0000256" key="7">
    <source>
        <dbReference type="ARBA" id="ARBA00023180"/>
    </source>
</evidence>
<dbReference type="Gene3D" id="2.60.40.10">
    <property type="entry name" value="Immunoglobulins"/>
    <property type="match status" value="2"/>
</dbReference>
<dbReference type="RefSeq" id="XP_067156602.1">
    <property type="nucleotide sequence ID" value="XM_067300501.1"/>
</dbReference>
<dbReference type="InterPro" id="IPR047164">
    <property type="entry name" value="OX2G-like"/>
</dbReference>
<evidence type="ECO:0000256" key="8">
    <source>
        <dbReference type="ARBA" id="ARBA00023319"/>
    </source>
</evidence>
<dbReference type="PANTHER" id="PTHR46841:SF3">
    <property type="entry name" value="OX-2 MEMBRANE GLYCOPROTEIN"/>
    <property type="match status" value="1"/>
</dbReference>
<keyword evidence="6" id="KW-1015">Disulfide bond</keyword>
<keyword evidence="2 9" id="KW-0812">Transmembrane</keyword>
<evidence type="ECO:0000313" key="13">
    <source>
        <dbReference type="RefSeq" id="XP_067156596.1"/>
    </source>
</evidence>
<proteinExistence type="predicted"/>
<feature type="domain" description="Ig-like" evidence="10">
    <location>
        <begin position="110"/>
        <end position="201"/>
    </location>
</feature>
<keyword evidence="7" id="KW-0325">Glycoprotein</keyword>
<evidence type="ECO:0000313" key="15">
    <source>
        <dbReference type="RefSeq" id="XP_067156606.1"/>
    </source>
</evidence>
<dbReference type="InterPro" id="IPR036179">
    <property type="entry name" value="Ig-like_dom_sf"/>
</dbReference>
<dbReference type="InterPro" id="IPR013783">
    <property type="entry name" value="Ig-like_fold"/>
</dbReference>
<reference evidence="11 12" key="1">
    <citation type="submission" date="2025-05" db="UniProtKB">
        <authorList>
            <consortium name="RefSeq"/>
        </authorList>
    </citation>
    <scope>NUCLEOTIDE SEQUENCE [LARGE SCALE GENOMIC DNA]</scope>
    <source>
        <tissue evidence="12 13">Blood</tissue>
    </source>
</reference>
<evidence type="ECO:0000313" key="11">
    <source>
        <dbReference type="Proteomes" id="UP001652627"/>
    </source>
</evidence>
<dbReference type="Proteomes" id="UP001652627">
    <property type="component" value="Chromosome 1"/>
</dbReference>
<dbReference type="SUPFAM" id="SSF48726">
    <property type="entry name" value="Immunoglobulin"/>
    <property type="match status" value="2"/>
</dbReference>
<evidence type="ECO:0000256" key="6">
    <source>
        <dbReference type="ARBA" id="ARBA00023157"/>
    </source>
</evidence>
<evidence type="ECO:0000256" key="4">
    <source>
        <dbReference type="ARBA" id="ARBA00022989"/>
    </source>
</evidence>
<keyword evidence="11" id="KW-1185">Reference proteome</keyword>
<dbReference type="InterPro" id="IPR007110">
    <property type="entry name" value="Ig-like_dom"/>
</dbReference>
<accession>A0ABM4EV77</accession>
<dbReference type="InterPro" id="IPR013106">
    <property type="entry name" value="Ig_V-set"/>
</dbReference>
<dbReference type="GeneID" id="106490566"/>
<sequence>MLLQAPSRHVQKKKAAGACPDLRRANQDPTACGSERARTRHWRLPSSILAAEALVLGHLLLHKLQAIHLAFCGSHRAPCAALLSVKGMLPSKMTFQALLLSLFCVVLGKPSVVTQTGHREVKMGDNVTLSCVLTEPKDILQVTWQKDSEKSRENIATYSNIKGLRIHEPFQDRMNFTSLVLNETNITFWDARMDDTGCYICLFNVFPLGSFSGRTCLSVFGLNASVYYNISEGHLTAICNAVGLPEPTISWNGLFNSTPTQEEVRHSNGMVSITSKVEIYDTRSLRKQELTCKVSNKNEEMELPLKMRKEESFSFLGLMITLGILLVVFVLIVMAVWWRKRICKRGQSGKKVPRAFCALERWCTANSDTSYPLVTRQMLQNSSDEEKMKPSAPTCHTVEVSLCAFFSCHVSVAISALARAASPEGCWEEMRGSPGPRGELLALVLPTSILSVLPCTLSHNSRSAGLL</sequence>
<dbReference type="InterPro" id="IPR003599">
    <property type="entry name" value="Ig_sub"/>
</dbReference>
<organism evidence="11 13">
    <name type="scientific">Apteryx mantelli</name>
    <name type="common">North Island brown kiwi</name>
    <dbReference type="NCBI Taxonomy" id="2696672"/>
    <lineage>
        <taxon>Eukaryota</taxon>
        <taxon>Metazoa</taxon>
        <taxon>Chordata</taxon>
        <taxon>Craniata</taxon>
        <taxon>Vertebrata</taxon>
        <taxon>Euteleostomi</taxon>
        <taxon>Archelosauria</taxon>
        <taxon>Archosauria</taxon>
        <taxon>Dinosauria</taxon>
        <taxon>Saurischia</taxon>
        <taxon>Theropoda</taxon>
        <taxon>Coelurosauria</taxon>
        <taxon>Aves</taxon>
        <taxon>Palaeognathae</taxon>
        <taxon>Apterygiformes</taxon>
        <taxon>Apterygidae</taxon>
        <taxon>Apteryx</taxon>
    </lineage>
</organism>
<dbReference type="RefSeq" id="XP_067156590.1">
    <property type="nucleotide sequence ID" value="XM_067300489.1"/>
</dbReference>
<evidence type="ECO:0000256" key="2">
    <source>
        <dbReference type="ARBA" id="ARBA00022692"/>
    </source>
</evidence>
<name>A0ABM4EV77_9AVES</name>
<feature type="transmembrane region" description="Helical" evidence="9">
    <location>
        <begin position="315"/>
        <end position="338"/>
    </location>
</feature>
<evidence type="ECO:0000256" key="5">
    <source>
        <dbReference type="ARBA" id="ARBA00023136"/>
    </source>
</evidence>
<dbReference type="PANTHER" id="PTHR46841">
    <property type="entry name" value="OX-2 MEMBRANE GLYCOPROTEIN"/>
    <property type="match status" value="1"/>
</dbReference>
<dbReference type="RefSeq" id="XP_067156596.1">
    <property type="nucleotide sequence ID" value="XM_067300495.1"/>
</dbReference>
<gene>
    <name evidence="12 13 14 15" type="primary">CD200</name>
</gene>
<comment type="subcellular location">
    <subcellularLocation>
        <location evidence="1">Membrane</location>
        <topology evidence="1">Single-pass type I membrane protein</topology>
    </subcellularLocation>
</comment>
<evidence type="ECO:0000256" key="1">
    <source>
        <dbReference type="ARBA" id="ARBA00004479"/>
    </source>
</evidence>
<dbReference type="SMART" id="SM00406">
    <property type="entry name" value="IGv"/>
    <property type="match status" value="1"/>
</dbReference>
<evidence type="ECO:0000256" key="9">
    <source>
        <dbReference type="SAM" id="Phobius"/>
    </source>
</evidence>
<protein>
    <submittedName>
        <fullName evidence="12 13">OX-2 membrane glycoprotein isoform X1</fullName>
    </submittedName>
</protein>
<evidence type="ECO:0000259" key="10">
    <source>
        <dbReference type="PROSITE" id="PS50835"/>
    </source>
</evidence>
<dbReference type="InterPro" id="IPR033321">
    <property type="entry name" value="CD200_Ig_V_dom"/>
</dbReference>
<dbReference type="Pfam" id="PF07686">
    <property type="entry name" value="V-set"/>
    <property type="match status" value="1"/>
</dbReference>
<keyword evidence="3" id="KW-0732">Signal</keyword>
<keyword evidence="4 9" id="KW-1133">Transmembrane helix</keyword>
<evidence type="ECO:0000313" key="14">
    <source>
        <dbReference type="RefSeq" id="XP_067156602.1"/>
    </source>
</evidence>
<evidence type="ECO:0000256" key="3">
    <source>
        <dbReference type="ARBA" id="ARBA00022729"/>
    </source>
</evidence>
<keyword evidence="5 9" id="KW-0472">Membrane</keyword>
<dbReference type="RefSeq" id="XP_067156606.1">
    <property type="nucleotide sequence ID" value="XM_067300505.1"/>
</dbReference>
<keyword evidence="8" id="KW-0393">Immunoglobulin domain</keyword>
<dbReference type="SMART" id="SM00409">
    <property type="entry name" value="IG"/>
    <property type="match status" value="1"/>
</dbReference>
<dbReference type="PROSITE" id="PS50835">
    <property type="entry name" value="IG_LIKE"/>
    <property type="match status" value="1"/>
</dbReference>
<dbReference type="CDD" id="cd05846">
    <property type="entry name" value="IgV_1_MRC-OX-2_like"/>
    <property type="match status" value="1"/>
</dbReference>
<evidence type="ECO:0000313" key="12">
    <source>
        <dbReference type="RefSeq" id="XP_067156590.1"/>
    </source>
</evidence>